<gene>
    <name evidence="5" type="ORF">H8B09_24975</name>
</gene>
<keyword evidence="6" id="KW-1185">Reference proteome</keyword>
<dbReference type="InterPro" id="IPR041916">
    <property type="entry name" value="Anti_sigma_zinc_sf"/>
</dbReference>
<evidence type="ECO:0000256" key="2">
    <source>
        <dbReference type="ARBA" id="ARBA00024438"/>
    </source>
</evidence>
<evidence type="ECO:0000259" key="4">
    <source>
        <dbReference type="Pfam" id="PF13490"/>
    </source>
</evidence>
<dbReference type="Gene3D" id="1.10.10.1320">
    <property type="entry name" value="Anti-sigma factor, zinc-finger domain"/>
    <property type="match status" value="1"/>
</dbReference>
<accession>A0ABR8N6E6</accession>
<evidence type="ECO:0000313" key="5">
    <source>
        <dbReference type="EMBL" id="MBD3922039.1"/>
    </source>
</evidence>
<name>A0ABR8N6E6_9BACL</name>
<dbReference type="EMBL" id="JACXZA010000007">
    <property type="protein sequence ID" value="MBD3922039.1"/>
    <property type="molecule type" value="Genomic_DNA"/>
</dbReference>
<keyword evidence="3" id="KW-1133">Transmembrane helix</keyword>
<feature type="domain" description="Putative zinc-finger" evidence="4">
    <location>
        <begin position="3"/>
        <end position="37"/>
    </location>
</feature>
<organism evidence="5 6">
    <name type="scientific">Paenibacillus terricola</name>
    <dbReference type="NCBI Taxonomy" id="2763503"/>
    <lineage>
        <taxon>Bacteria</taxon>
        <taxon>Bacillati</taxon>
        <taxon>Bacillota</taxon>
        <taxon>Bacilli</taxon>
        <taxon>Bacillales</taxon>
        <taxon>Paenibacillaceae</taxon>
        <taxon>Paenibacillus</taxon>
    </lineage>
</organism>
<dbReference type="Pfam" id="PF13490">
    <property type="entry name" value="zf-HC2"/>
    <property type="match status" value="1"/>
</dbReference>
<keyword evidence="3" id="KW-0472">Membrane</keyword>
<evidence type="ECO:0000256" key="1">
    <source>
        <dbReference type="ARBA" id="ARBA00024353"/>
    </source>
</evidence>
<proteinExistence type="inferred from homology"/>
<evidence type="ECO:0000313" key="6">
    <source>
        <dbReference type="Proteomes" id="UP000609346"/>
    </source>
</evidence>
<reference evidence="5 6" key="1">
    <citation type="submission" date="2020-09" db="EMBL/GenBank/DDBJ databases">
        <title>Paenibacillus sp. strain PR3 16S rRNA gene Genome sequencing and assembly.</title>
        <authorList>
            <person name="Kim J."/>
        </authorList>
    </citation>
    <scope>NUCLEOTIDE SEQUENCE [LARGE SCALE GENOMIC DNA]</scope>
    <source>
        <strain evidence="5 6">PR3</strain>
    </source>
</reference>
<dbReference type="RefSeq" id="WP_224753975.1">
    <property type="nucleotide sequence ID" value="NZ_JACXZA010000007.1"/>
</dbReference>
<dbReference type="Proteomes" id="UP000609346">
    <property type="component" value="Unassembled WGS sequence"/>
</dbReference>
<comment type="caution">
    <text evidence="5">The sequence shown here is derived from an EMBL/GenBank/DDBJ whole genome shotgun (WGS) entry which is preliminary data.</text>
</comment>
<feature type="transmembrane region" description="Helical" evidence="3">
    <location>
        <begin position="73"/>
        <end position="92"/>
    </location>
</feature>
<comment type="similarity">
    <text evidence="1">Belongs to the zinc-associated anti-sigma factor (ZAS) superfamily. Anti-sigma-W factor family.</text>
</comment>
<protein>
    <recommendedName>
        <fullName evidence="2">Anti-sigma-W factor RsiW</fullName>
    </recommendedName>
</protein>
<evidence type="ECO:0000256" key="3">
    <source>
        <dbReference type="SAM" id="Phobius"/>
    </source>
</evidence>
<keyword evidence="3" id="KW-0812">Transmembrane</keyword>
<dbReference type="InterPro" id="IPR027383">
    <property type="entry name" value="Znf_put"/>
</dbReference>
<sequence>MKCHIAQDLMPSYMDGLLSRETEQDVRQHLEECEGCRSLHAKLSASIDTAKPHAAKKEIDFLKKVRRKITKKVAAAFAVFILIVALLTYLFAIGSTVSKQDLVYTTSIVGDTWEMNLELTNGKALLVHTEPIYGDKDDKGFKPIVGVLVTPRELLPSPILESGNSSFMYGTTIDSFTKYNHKVVLRLADCDVVFTPSNYDAQQR</sequence>